<evidence type="ECO:0000256" key="1">
    <source>
        <dbReference type="ARBA" id="ARBA00005254"/>
    </source>
</evidence>
<evidence type="ECO:0000313" key="3">
    <source>
        <dbReference type="Proteomes" id="UP001386955"/>
    </source>
</evidence>
<gene>
    <name evidence="2" type="ORF">VNO78_26387</name>
</gene>
<keyword evidence="3" id="KW-1185">Reference proteome</keyword>
<dbReference type="EMBL" id="JAYMYS010000007">
    <property type="protein sequence ID" value="KAK7386270.1"/>
    <property type="molecule type" value="Genomic_DNA"/>
</dbReference>
<evidence type="ECO:0000313" key="2">
    <source>
        <dbReference type="EMBL" id="KAK7386270.1"/>
    </source>
</evidence>
<dbReference type="InterPro" id="IPR029045">
    <property type="entry name" value="ClpP/crotonase-like_dom_sf"/>
</dbReference>
<dbReference type="CDD" id="cd06558">
    <property type="entry name" value="crotonase-like"/>
    <property type="match status" value="1"/>
</dbReference>
<dbReference type="GO" id="GO:0006635">
    <property type="term" value="P:fatty acid beta-oxidation"/>
    <property type="evidence" value="ECO:0007669"/>
    <property type="project" value="TreeGrafter"/>
</dbReference>
<protein>
    <submittedName>
        <fullName evidence="2">Uncharacterized protein</fullName>
    </submittedName>
</protein>
<dbReference type="GO" id="GO:0005739">
    <property type="term" value="C:mitochondrion"/>
    <property type="evidence" value="ECO:0007669"/>
    <property type="project" value="TreeGrafter"/>
</dbReference>
<sequence>MILYQERNGVEAIRVPTIAVIEGVALGGGLEMGLACGMWWLNDCFNAFECDVVKLFLYLFIFHGIGENALMGLPKTGVAIIPGAGGTQRLPRLVGKAIAKDIIFTGRKIDGKEALSMANYKALAIAQDINQKVKVAEKTMIIFLSEEVESSDT</sequence>
<dbReference type="PANTHER" id="PTHR11941">
    <property type="entry name" value="ENOYL-COA HYDRATASE-RELATED"/>
    <property type="match status" value="1"/>
</dbReference>
<dbReference type="PANTHER" id="PTHR11941:SF171">
    <property type="entry name" value="SD19268P"/>
    <property type="match status" value="1"/>
</dbReference>
<name>A0AAN9S060_PSOTE</name>
<dbReference type="InterPro" id="IPR001753">
    <property type="entry name" value="Enoyl-CoA_hydra/iso"/>
</dbReference>
<dbReference type="Gene3D" id="3.90.226.10">
    <property type="entry name" value="2-enoyl-CoA Hydratase, Chain A, domain 1"/>
    <property type="match status" value="2"/>
</dbReference>
<dbReference type="Proteomes" id="UP001386955">
    <property type="component" value="Unassembled WGS sequence"/>
</dbReference>
<dbReference type="AlphaFoldDB" id="A0AAN9S060"/>
<dbReference type="Pfam" id="PF00378">
    <property type="entry name" value="ECH_1"/>
    <property type="match status" value="1"/>
</dbReference>
<comment type="caution">
    <text evidence="2">The sequence shown here is derived from an EMBL/GenBank/DDBJ whole genome shotgun (WGS) entry which is preliminary data.</text>
</comment>
<reference evidence="2 3" key="1">
    <citation type="submission" date="2024-01" db="EMBL/GenBank/DDBJ databases">
        <title>The genomes of 5 underutilized Papilionoideae crops provide insights into root nodulation and disease resistanc.</title>
        <authorList>
            <person name="Jiang F."/>
        </authorList>
    </citation>
    <scope>NUCLEOTIDE SEQUENCE [LARGE SCALE GENOMIC DNA]</scope>
    <source>
        <strain evidence="2">DUOXIRENSHENG_FW03</strain>
        <tissue evidence="2">Leaves</tissue>
    </source>
</reference>
<proteinExistence type="inferred from homology"/>
<comment type="similarity">
    <text evidence="1">Belongs to the enoyl-CoA hydratase/isomerase family.</text>
</comment>
<organism evidence="2 3">
    <name type="scientific">Psophocarpus tetragonolobus</name>
    <name type="common">Winged bean</name>
    <name type="synonym">Dolichos tetragonolobus</name>
    <dbReference type="NCBI Taxonomy" id="3891"/>
    <lineage>
        <taxon>Eukaryota</taxon>
        <taxon>Viridiplantae</taxon>
        <taxon>Streptophyta</taxon>
        <taxon>Embryophyta</taxon>
        <taxon>Tracheophyta</taxon>
        <taxon>Spermatophyta</taxon>
        <taxon>Magnoliopsida</taxon>
        <taxon>eudicotyledons</taxon>
        <taxon>Gunneridae</taxon>
        <taxon>Pentapetalae</taxon>
        <taxon>rosids</taxon>
        <taxon>fabids</taxon>
        <taxon>Fabales</taxon>
        <taxon>Fabaceae</taxon>
        <taxon>Papilionoideae</taxon>
        <taxon>50 kb inversion clade</taxon>
        <taxon>NPAAA clade</taxon>
        <taxon>indigoferoid/millettioid clade</taxon>
        <taxon>Phaseoleae</taxon>
        <taxon>Psophocarpus</taxon>
    </lineage>
</organism>
<dbReference type="SUPFAM" id="SSF52096">
    <property type="entry name" value="ClpP/crotonase"/>
    <property type="match status" value="1"/>
</dbReference>
<accession>A0AAN9S060</accession>